<evidence type="ECO:0000256" key="2">
    <source>
        <dbReference type="ARBA" id="ARBA00007643"/>
    </source>
</evidence>
<name>A0A2J6RMS6_HYAVF</name>
<feature type="region of interest" description="Disordered" evidence="4">
    <location>
        <begin position="228"/>
        <end position="280"/>
    </location>
</feature>
<feature type="region of interest" description="Disordered" evidence="4">
    <location>
        <begin position="328"/>
        <end position="379"/>
    </location>
</feature>
<dbReference type="EMBL" id="KZ613946">
    <property type="protein sequence ID" value="PMD39807.1"/>
    <property type="molecule type" value="Genomic_DNA"/>
</dbReference>
<reference evidence="5 6" key="1">
    <citation type="submission" date="2016-04" db="EMBL/GenBank/DDBJ databases">
        <title>A degradative enzymes factory behind the ericoid mycorrhizal symbiosis.</title>
        <authorList>
            <consortium name="DOE Joint Genome Institute"/>
            <person name="Martino E."/>
            <person name="Morin E."/>
            <person name="Grelet G."/>
            <person name="Kuo A."/>
            <person name="Kohler A."/>
            <person name="Daghino S."/>
            <person name="Barry K."/>
            <person name="Choi C."/>
            <person name="Cichocki N."/>
            <person name="Clum A."/>
            <person name="Copeland A."/>
            <person name="Hainaut M."/>
            <person name="Haridas S."/>
            <person name="Labutti K."/>
            <person name="Lindquist E."/>
            <person name="Lipzen A."/>
            <person name="Khouja H.-R."/>
            <person name="Murat C."/>
            <person name="Ohm R."/>
            <person name="Olson A."/>
            <person name="Spatafora J."/>
            <person name="Veneault-Fourrey C."/>
            <person name="Henrissat B."/>
            <person name="Grigoriev I."/>
            <person name="Martin F."/>
            <person name="Perotto S."/>
        </authorList>
    </citation>
    <scope>NUCLEOTIDE SEQUENCE [LARGE SCALE GENOMIC DNA]</scope>
    <source>
        <strain evidence="5 6">F</strain>
    </source>
</reference>
<feature type="region of interest" description="Disordered" evidence="4">
    <location>
        <begin position="1"/>
        <end position="80"/>
    </location>
</feature>
<dbReference type="OrthoDB" id="5627at2759"/>
<gene>
    <name evidence="5" type="ORF">L207DRAFT_529742</name>
</gene>
<dbReference type="PANTHER" id="PTHR13486:SF2">
    <property type="entry name" value="SPLICING FACTOR C9ORF78"/>
    <property type="match status" value="1"/>
</dbReference>
<evidence type="ECO:0000313" key="5">
    <source>
        <dbReference type="EMBL" id="PMD39807.1"/>
    </source>
</evidence>
<keyword evidence="6" id="KW-1185">Reference proteome</keyword>
<dbReference type="GO" id="GO:0000398">
    <property type="term" value="P:mRNA splicing, via spliceosome"/>
    <property type="evidence" value="ECO:0007669"/>
    <property type="project" value="TreeGrafter"/>
</dbReference>
<evidence type="ECO:0000256" key="3">
    <source>
        <dbReference type="ARBA" id="ARBA00023242"/>
    </source>
</evidence>
<comment type="subcellular location">
    <subcellularLocation>
        <location evidence="1">Nucleus</location>
    </subcellularLocation>
</comment>
<dbReference type="InterPro" id="IPR010756">
    <property type="entry name" value="Tls1-like"/>
</dbReference>
<accession>A0A2J6RMS6</accession>
<dbReference type="AlphaFoldDB" id="A0A2J6RMS6"/>
<comment type="similarity">
    <text evidence="2">Belongs to the TLS1 family.</text>
</comment>
<proteinExistence type="inferred from homology"/>
<dbReference type="Proteomes" id="UP000235786">
    <property type="component" value="Unassembled WGS sequence"/>
</dbReference>
<sequence>MTSLPPPTGDTILFRPGKKRKIYRQRPDEALPEPQPTSPGTSPAPAQANPQSIDELIASTSANLPSGSAGEGDELEGTPVSISEILRLRKKNKRIGGVEFRAEGHISRDEDGALVIRHALGEAGAQSTESESGPVIRKFTPQTGTVGDVNKHMMAYIDSELAKRRVEGVNVLQSSLHQSSGFSGDGLGGFEGQDVGIGTGKKETEVQRQPAALGKLLEIDLGDEARSKNVMRTEQARRKLDGEEVEDEVKPGKPGKVRLGRDGKPWRGRKRRGSDDVKRDKLVEEVLRENRLEIYEEPVVESQAINDDQAADDRIAEAFRKEFMDAVSARQRKKTAPAQPPARTAGGKKEEEVLKGPKLGGSRSARAAMRETMLKNAKK</sequence>
<evidence type="ECO:0000256" key="4">
    <source>
        <dbReference type="SAM" id="MobiDB-lite"/>
    </source>
</evidence>
<evidence type="ECO:0000256" key="1">
    <source>
        <dbReference type="ARBA" id="ARBA00004123"/>
    </source>
</evidence>
<organism evidence="5 6">
    <name type="scientific">Hyaloscypha variabilis (strain UAMH 11265 / GT02V1 / F)</name>
    <name type="common">Meliniomyces variabilis</name>
    <dbReference type="NCBI Taxonomy" id="1149755"/>
    <lineage>
        <taxon>Eukaryota</taxon>
        <taxon>Fungi</taxon>
        <taxon>Dikarya</taxon>
        <taxon>Ascomycota</taxon>
        <taxon>Pezizomycotina</taxon>
        <taxon>Leotiomycetes</taxon>
        <taxon>Helotiales</taxon>
        <taxon>Hyaloscyphaceae</taxon>
        <taxon>Hyaloscypha</taxon>
        <taxon>Hyaloscypha variabilis</taxon>
    </lineage>
</organism>
<evidence type="ECO:0000313" key="6">
    <source>
        <dbReference type="Proteomes" id="UP000235786"/>
    </source>
</evidence>
<dbReference type="GO" id="GO:0005681">
    <property type="term" value="C:spliceosomal complex"/>
    <property type="evidence" value="ECO:0007669"/>
    <property type="project" value="TreeGrafter"/>
</dbReference>
<dbReference type="PANTHER" id="PTHR13486">
    <property type="entry name" value="TELOMERE LENGTH AND SILENCING PROTEIN 1 TLS1 FAMILY MEMBER"/>
    <property type="match status" value="1"/>
</dbReference>
<dbReference type="Pfam" id="PF07052">
    <property type="entry name" value="Hep_59"/>
    <property type="match status" value="1"/>
</dbReference>
<keyword evidence="3" id="KW-0539">Nucleus</keyword>
<feature type="compositionally biased region" description="Polar residues" evidence="4">
    <location>
        <begin position="48"/>
        <end position="66"/>
    </location>
</feature>
<protein>
    <submittedName>
        <fullName evidence="5">Uncharacterized protein</fullName>
    </submittedName>
</protein>